<dbReference type="Proteomes" id="UP000275408">
    <property type="component" value="Unassembled WGS sequence"/>
</dbReference>
<evidence type="ECO:0000313" key="3">
    <source>
        <dbReference type="Proteomes" id="UP000275408"/>
    </source>
</evidence>
<keyword evidence="3" id="KW-1185">Reference proteome</keyword>
<proteinExistence type="predicted"/>
<evidence type="ECO:0000256" key="1">
    <source>
        <dbReference type="SAM" id="MobiDB-lite"/>
    </source>
</evidence>
<dbReference type="AlphaFoldDB" id="A0A3M6UH12"/>
<comment type="caution">
    <text evidence="2">The sequence shown here is derived from an EMBL/GenBank/DDBJ whole genome shotgun (WGS) entry which is preliminary data.</text>
</comment>
<accession>A0A3M6UH12</accession>
<sequence length="97" mass="11480">MVRKRVRFSSDGEEQEHKMSDVGRVLTEKVHQGNCQFQKKMTLADLKQKNPPGFKKFQETVDSQMLNEEVALKLWEDIFKPLYTFDLLQTDPKFLEM</sequence>
<reference evidence="2 3" key="1">
    <citation type="journal article" date="2018" name="Sci. Rep.">
        <title>Comparative analysis of the Pocillopora damicornis genome highlights role of immune system in coral evolution.</title>
        <authorList>
            <person name="Cunning R."/>
            <person name="Bay R.A."/>
            <person name="Gillette P."/>
            <person name="Baker A.C."/>
            <person name="Traylor-Knowles N."/>
        </authorList>
    </citation>
    <scope>NUCLEOTIDE SEQUENCE [LARGE SCALE GENOMIC DNA]</scope>
    <source>
        <strain evidence="2">RSMAS</strain>
        <tissue evidence="2">Whole animal</tissue>
    </source>
</reference>
<feature type="region of interest" description="Disordered" evidence="1">
    <location>
        <begin position="1"/>
        <end position="23"/>
    </location>
</feature>
<evidence type="ECO:0000313" key="2">
    <source>
        <dbReference type="EMBL" id="RMX52945.1"/>
    </source>
</evidence>
<organism evidence="2 3">
    <name type="scientific">Pocillopora damicornis</name>
    <name type="common">Cauliflower coral</name>
    <name type="synonym">Millepora damicornis</name>
    <dbReference type="NCBI Taxonomy" id="46731"/>
    <lineage>
        <taxon>Eukaryota</taxon>
        <taxon>Metazoa</taxon>
        <taxon>Cnidaria</taxon>
        <taxon>Anthozoa</taxon>
        <taxon>Hexacorallia</taxon>
        <taxon>Scleractinia</taxon>
        <taxon>Astrocoeniina</taxon>
        <taxon>Pocilloporidae</taxon>
        <taxon>Pocillopora</taxon>
    </lineage>
</organism>
<name>A0A3M6UH12_POCDA</name>
<gene>
    <name evidence="2" type="ORF">pdam_00010938</name>
</gene>
<protein>
    <submittedName>
        <fullName evidence="2">Uncharacterized protein</fullName>
    </submittedName>
</protein>
<dbReference type="EMBL" id="RCHS01001556">
    <property type="protein sequence ID" value="RMX52945.1"/>
    <property type="molecule type" value="Genomic_DNA"/>
</dbReference>